<keyword evidence="6" id="KW-0472">Membrane</keyword>
<dbReference type="SUPFAM" id="SSF75005">
    <property type="entry name" value="Arabinanase/levansucrase/invertase"/>
    <property type="match status" value="1"/>
</dbReference>
<comment type="similarity">
    <text evidence="1 5">Belongs to the glycosyl hydrolase 43 family.</text>
</comment>
<name>A0A0C3ERS3_PILCF</name>
<dbReference type="CDD" id="cd18820">
    <property type="entry name" value="GH43_LbAraf43-like"/>
    <property type="match status" value="1"/>
</dbReference>
<evidence type="ECO:0000256" key="1">
    <source>
        <dbReference type="ARBA" id="ARBA00009865"/>
    </source>
</evidence>
<dbReference type="PANTHER" id="PTHR43817:SF1">
    <property type="entry name" value="HYDROLASE, FAMILY 43, PUTATIVE (AFU_ORTHOLOGUE AFUA_3G01660)-RELATED"/>
    <property type="match status" value="1"/>
</dbReference>
<dbReference type="PANTHER" id="PTHR43817">
    <property type="entry name" value="GLYCOSYL HYDROLASE"/>
    <property type="match status" value="1"/>
</dbReference>
<proteinExistence type="inferred from homology"/>
<evidence type="ECO:0000313" key="9">
    <source>
        <dbReference type="Proteomes" id="UP000054166"/>
    </source>
</evidence>
<reference evidence="9" key="2">
    <citation type="submission" date="2015-01" db="EMBL/GenBank/DDBJ databases">
        <title>Evolutionary Origins and Diversification of the Mycorrhizal Mutualists.</title>
        <authorList>
            <consortium name="DOE Joint Genome Institute"/>
            <consortium name="Mycorrhizal Genomics Consortium"/>
            <person name="Kohler A."/>
            <person name="Kuo A."/>
            <person name="Nagy L.G."/>
            <person name="Floudas D."/>
            <person name="Copeland A."/>
            <person name="Barry K.W."/>
            <person name="Cichocki N."/>
            <person name="Veneault-Fourrey C."/>
            <person name="LaButti K."/>
            <person name="Lindquist E.A."/>
            <person name="Lipzen A."/>
            <person name="Lundell T."/>
            <person name="Morin E."/>
            <person name="Murat C."/>
            <person name="Riley R."/>
            <person name="Ohm R."/>
            <person name="Sun H."/>
            <person name="Tunlid A."/>
            <person name="Henrissat B."/>
            <person name="Grigoriev I.V."/>
            <person name="Hibbett D.S."/>
            <person name="Martin F."/>
        </authorList>
    </citation>
    <scope>NUCLEOTIDE SEQUENCE [LARGE SCALE GENOMIC DNA]</scope>
    <source>
        <strain evidence="9">F 1598</strain>
    </source>
</reference>
<keyword evidence="4 5" id="KW-0326">Glycosidase</keyword>
<dbReference type="GO" id="GO:0004553">
    <property type="term" value="F:hydrolase activity, hydrolyzing O-glycosyl compounds"/>
    <property type="evidence" value="ECO:0007669"/>
    <property type="project" value="InterPro"/>
</dbReference>
<evidence type="ECO:0000313" key="8">
    <source>
        <dbReference type="EMBL" id="KIM75265.1"/>
    </source>
</evidence>
<keyword evidence="6" id="KW-1133">Transmembrane helix</keyword>
<keyword evidence="6" id="KW-0812">Transmembrane</keyword>
<dbReference type="OrthoDB" id="272289at2759"/>
<feature type="signal peptide" evidence="7">
    <location>
        <begin position="1"/>
        <end position="19"/>
    </location>
</feature>
<gene>
    <name evidence="8" type="ORF">PILCRDRAFT_13686</name>
</gene>
<accession>A0A0C3ERS3</accession>
<evidence type="ECO:0000256" key="4">
    <source>
        <dbReference type="ARBA" id="ARBA00023295"/>
    </source>
</evidence>
<dbReference type="InParanoid" id="A0A0C3ERS3"/>
<dbReference type="Proteomes" id="UP000054166">
    <property type="component" value="Unassembled WGS sequence"/>
</dbReference>
<dbReference type="Pfam" id="PF04616">
    <property type="entry name" value="Glyco_hydro_43"/>
    <property type="match status" value="1"/>
</dbReference>
<sequence>MLYHRHGLLLLFTFGLVSACIGFTNPIKSVDGSDPFMVYHDGYYYLTSGFYFSPITIISLKSPRSSATTWTNVQISRGATMQELKSATPKVIWSDSTASRCCNVWAPEIHWKSAEGAWYIYYVAGTSDTLNNQHIHVLRGSSTDIWASTWSYETRIVIPNRDVWAIDPTVLITSAGEYLVYSSWDGDYQCLYISKFSTATTVGDTVQISCPTQPWEQYGNNVEEAPLYDGGKTWIIYSASTCASSNYSLGQLELTGSDPLSPSSWKKVTSGPVFKSANGLYGTGHNGFFSSASSNETWLVYHFTTNSGGACDGSRETAVQPIHFSSSIEPIFGKPDSLSQAHDVENVQGKTTV</sequence>
<reference evidence="8 9" key="1">
    <citation type="submission" date="2014-04" db="EMBL/GenBank/DDBJ databases">
        <authorList>
            <consortium name="DOE Joint Genome Institute"/>
            <person name="Kuo A."/>
            <person name="Tarkka M."/>
            <person name="Buscot F."/>
            <person name="Kohler A."/>
            <person name="Nagy L.G."/>
            <person name="Floudas D."/>
            <person name="Copeland A."/>
            <person name="Barry K.W."/>
            <person name="Cichocki N."/>
            <person name="Veneault-Fourrey C."/>
            <person name="LaButti K."/>
            <person name="Lindquist E.A."/>
            <person name="Lipzen A."/>
            <person name="Lundell T."/>
            <person name="Morin E."/>
            <person name="Murat C."/>
            <person name="Sun H."/>
            <person name="Tunlid A."/>
            <person name="Henrissat B."/>
            <person name="Grigoriev I.V."/>
            <person name="Hibbett D.S."/>
            <person name="Martin F."/>
            <person name="Nordberg H.P."/>
            <person name="Cantor M.N."/>
            <person name="Hua S.X."/>
        </authorList>
    </citation>
    <scope>NUCLEOTIDE SEQUENCE [LARGE SCALE GENOMIC DNA]</scope>
    <source>
        <strain evidence="8 9">F 1598</strain>
    </source>
</reference>
<dbReference type="AlphaFoldDB" id="A0A0C3ERS3"/>
<dbReference type="InterPro" id="IPR023296">
    <property type="entry name" value="Glyco_hydro_beta-prop_sf"/>
</dbReference>
<dbReference type="EMBL" id="KN833048">
    <property type="protein sequence ID" value="KIM75265.1"/>
    <property type="molecule type" value="Genomic_DNA"/>
</dbReference>
<keyword evidence="3 5" id="KW-0378">Hydrolase</keyword>
<dbReference type="PROSITE" id="PS51257">
    <property type="entry name" value="PROKAR_LIPOPROTEIN"/>
    <property type="match status" value="1"/>
</dbReference>
<evidence type="ECO:0000256" key="6">
    <source>
        <dbReference type="SAM" id="Phobius"/>
    </source>
</evidence>
<protein>
    <submittedName>
        <fullName evidence="8">Glycoside hydrolase family 43 protein</fullName>
    </submittedName>
</protein>
<dbReference type="HOGENOM" id="CLU_009397_2_0_1"/>
<dbReference type="Gene3D" id="2.115.10.20">
    <property type="entry name" value="Glycosyl hydrolase domain, family 43"/>
    <property type="match status" value="1"/>
</dbReference>
<feature type="transmembrane region" description="Helical" evidence="6">
    <location>
        <begin position="43"/>
        <end position="60"/>
    </location>
</feature>
<dbReference type="InterPro" id="IPR006710">
    <property type="entry name" value="Glyco_hydro_43"/>
</dbReference>
<evidence type="ECO:0000256" key="5">
    <source>
        <dbReference type="RuleBase" id="RU361187"/>
    </source>
</evidence>
<evidence type="ECO:0000256" key="3">
    <source>
        <dbReference type="ARBA" id="ARBA00022801"/>
    </source>
</evidence>
<keyword evidence="9" id="KW-1185">Reference proteome</keyword>
<feature type="chain" id="PRO_5002164102" evidence="7">
    <location>
        <begin position="20"/>
        <end position="353"/>
    </location>
</feature>
<evidence type="ECO:0000256" key="2">
    <source>
        <dbReference type="ARBA" id="ARBA00022729"/>
    </source>
</evidence>
<organism evidence="8 9">
    <name type="scientific">Piloderma croceum (strain F 1598)</name>
    <dbReference type="NCBI Taxonomy" id="765440"/>
    <lineage>
        <taxon>Eukaryota</taxon>
        <taxon>Fungi</taxon>
        <taxon>Dikarya</taxon>
        <taxon>Basidiomycota</taxon>
        <taxon>Agaricomycotina</taxon>
        <taxon>Agaricomycetes</taxon>
        <taxon>Agaricomycetidae</taxon>
        <taxon>Atheliales</taxon>
        <taxon>Atheliaceae</taxon>
        <taxon>Piloderma</taxon>
    </lineage>
</organism>
<dbReference type="GO" id="GO:0005975">
    <property type="term" value="P:carbohydrate metabolic process"/>
    <property type="evidence" value="ECO:0007669"/>
    <property type="project" value="InterPro"/>
</dbReference>
<dbReference type="STRING" id="765440.A0A0C3ERS3"/>
<evidence type="ECO:0000256" key="7">
    <source>
        <dbReference type="SAM" id="SignalP"/>
    </source>
</evidence>
<keyword evidence="2 7" id="KW-0732">Signal</keyword>